<feature type="region of interest" description="Disordered" evidence="3">
    <location>
        <begin position="312"/>
        <end position="366"/>
    </location>
</feature>
<feature type="region of interest" description="Disordered" evidence="3">
    <location>
        <begin position="446"/>
        <end position="466"/>
    </location>
</feature>
<dbReference type="PANTHER" id="PTHR12845">
    <property type="entry name" value="GUANINE NUCLEOTIDE EXCHANGE FACTOR"/>
    <property type="match status" value="1"/>
</dbReference>
<feature type="domain" description="SH3" evidence="4">
    <location>
        <begin position="1486"/>
        <end position="1547"/>
    </location>
</feature>
<feature type="compositionally biased region" description="Basic and acidic residues" evidence="3">
    <location>
        <begin position="775"/>
        <end position="788"/>
    </location>
</feature>
<dbReference type="Gene3D" id="2.30.30.40">
    <property type="entry name" value="SH3 Domains"/>
    <property type="match status" value="1"/>
</dbReference>
<dbReference type="Pfam" id="PF07653">
    <property type="entry name" value="SH3_2"/>
    <property type="match status" value="1"/>
</dbReference>
<dbReference type="SMART" id="SM00326">
    <property type="entry name" value="SH3"/>
    <property type="match status" value="1"/>
</dbReference>
<feature type="compositionally biased region" description="Polar residues" evidence="3">
    <location>
        <begin position="109"/>
        <end position="122"/>
    </location>
</feature>
<dbReference type="EnsemblMetazoa" id="BGLB026368-RD">
    <property type="protein sequence ID" value="BGLB026368-PD"/>
    <property type="gene ID" value="BGLB026368"/>
</dbReference>
<evidence type="ECO:0000259" key="6">
    <source>
        <dbReference type="PROSITE" id="PS50010"/>
    </source>
</evidence>
<dbReference type="InterPro" id="IPR047270">
    <property type="entry name" value="PH_ephexin"/>
</dbReference>
<feature type="compositionally biased region" description="Low complexity" evidence="3">
    <location>
        <begin position="191"/>
        <end position="201"/>
    </location>
</feature>
<feature type="compositionally biased region" description="Low complexity" evidence="3">
    <location>
        <begin position="941"/>
        <end position="954"/>
    </location>
</feature>
<dbReference type="PROSITE" id="PS50003">
    <property type="entry name" value="PH_DOMAIN"/>
    <property type="match status" value="1"/>
</dbReference>
<evidence type="ECO:0000256" key="2">
    <source>
        <dbReference type="PROSITE-ProRule" id="PRU00192"/>
    </source>
</evidence>
<feature type="region of interest" description="Disordered" evidence="3">
    <location>
        <begin position="867"/>
        <end position="886"/>
    </location>
</feature>
<feature type="region of interest" description="Disordered" evidence="3">
    <location>
        <begin position="548"/>
        <end position="585"/>
    </location>
</feature>
<feature type="region of interest" description="Disordered" evidence="3">
    <location>
        <begin position="608"/>
        <end position="628"/>
    </location>
</feature>
<proteinExistence type="predicted"/>
<protein>
    <recommendedName>
        <fullName evidence="9">Rho guanine nucleotide exchange factor 26</fullName>
    </recommendedName>
</protein>
<evidence type="ECO:0000313" key="7">
    <source>
        <dbReference type="EnsemblMetazoa" id="BGLB026368-PE"/>
    </source>
</evidence>
<evidence type="ECO:0000259" key="5">
    <source>
        <dbReference type="PROSITE" id="PS50003"/>
    </source>
</evidence>
<dbReference type="RefSeq" id="XP_013088833.2">
    <property type="nucleotide sequence ID" value="XM_013233379.2"/>
</dbReference>
<reference evidence="7" key="1">
    <citation type="submission" date="2020-05" db="UniProtKB">
        <authorList>
            <consortium name="EnsemblMetazoa"/>
        </authorList>
    </citation>
    <scope>IDENTIFICATION</scope>
    <source>
        <strain evidence="7">BB02</strain>
    </source>
</reference>
<feature type="region of interest" description="Disordered" evidence="3">
    <location>
        <begin position="105"/>
        <end position="171"/>
    </location>
</feature>
<feature type="compositionally biased region" description="Basic and acidic residues" evidence="3">
    <location>
        <begin position="697"/>
        <end position="720"/>
    </location>
</feature>
<dbReference type="Pfam" id="PF00621">
    <property type="entry name" value="RhoGEF"/>
    <property type="match status" value="1"/>
</dbReference>
<feature type="compositionally biased region" description="Low complexity" evidence="3">
    <location>
        <begin position="791"/>
        <end position="805"/>
    </location>
</feature>
<feature type="compositionally biased region" description="Basic and acidic residues" evidence="3">
    <location>
        <begin position="334"/>
        <end position="345"/>
    </location>
</feature>
<feature type="compositionally biased region" description="Low complexity" evidence="3">
    <location>
        <begin position="123"/>
        <end position="135"/>
    </location>
</feature>
<feature type="compositionally biased region" description="Low complexity" evidence="3">
    <location>
        <begin position="226"/>
        <end position="238"/>
    </location>
</feature>
<dbReference type="VEuPathDB" id="VectorBase:BGLB026368"/>
<dbReference type="EnsemblMetazoa" id="BGLB026368-RE">
    <property type="protein sequence ID" value="BGLB026368-PE"/>
    <property type="gene ID" value="BGLB026368"/>
</dbReference>
<dbReference type="InterPro" id="IPR035899">
    <property type="entry name" value="DBL_dom_sf"/>
</dbReference>
<dbReference type="STRING" id="6526.A0A2C9L2P7"/>
<dbReference type="GO" id="GO:0005085">
    <property type="term" value="F:guanyl-nucleotide exchange factor activity"/>
    <property type="evidence" value="ECO:0007669"/>
    <property type="project" value="InterPro"/>
</dbReference>
<keyword evidence="1 2" id="KW-0728">SH3 domain</keyword>
<dbReference type="PROSITE" id="PS50010">
    <property type="entry name" value="DH_2"/>
    <property type="match status" value="1"/>
</dbReference>
<feature type="compositionally biased region" description="Basic and acidic residues" evidence="3">
    <location>
        <begin position="921"/>
        <end position="930"/>
    </location>
</feature>
<dbReference type="InterPro" id="IPR047271">
    <property type="entry name" value="Ephexin-like"/>
</dbReference>
<feature type="compositionally biased region" description="Low complexity" evidence="3">
    <location>
        <begin position="37"/>
        <end position="56"/>
    </location>
</feature>
<dbReference type="SMART" id="SM00325">
    <property type="entry name" value="RhoGEF"/>
    <property type="match status" value="1"/>
</dbReference>
<dbReference type="SUPFAM" id="SSF48065">
    <property type="entry name" value="DBL homology domain (DH-domain)"/>
    <property type="match status" value="1"/>
</dbReference>
<organism evidence="7 8">
    <name type="scientific">Biomphalaria glabrata</name>
    <name type="common">Bloodfluke planorb</name>
    <name type="synonym">Freshwater snail</name>
    <dbReference type="NCBI Taxonomy" id="6526"/>
    <lineage>
        <taxon>Eukaryota</taxon>
        <taxon>Metazoa</taxon>
        <taxon>Spiralia</taxon>
        <taxon>Lophotrochozoa</taxon>
        <taxon>Mollusca</taxon>
        <taxon>Gastropoda</taxon>
        <taxon>Heterobranchia</taxon>
        <taxon>Euthyneura</taxon>
        <taxon>Panpulmonata</taxon>
        <taxon>Hygrophila</taxon>
        <taxon>Lymnaeoidea</taxon>
        <taxon>Planorbidae</taxon>
        <taxon>Biomphalaria</taxon>
    </lineage>
</organism>
<dbReference type="KEGG" id="bgt:106072918"/>
<dbReference type="SUPFAM" id="SSF50044">
    <property type="entry name" value="SH3-domain"/>
    <property type="match status" value="1"/>
</dbReference>
<dbReference type="PANTHER" id="PTHR12845:SF5">
    <property type="entry name" value="EPHEXIN, ISOFORM D"/>
    <property type="match status" value="1"/>
</dbReference>
<feature type="compositionally biased region" description="Low complexity" evidence="3">
    <location>
        <begin position="143"/>
        <end position="171"/>
    </location>
</feature>
<feature type="compositionally biased region" description="Basic and acidic residues" evidence="3">
    <location>
        <begin position="1066"/>
        <end position="1075"/>
    </location>
</feature>
<feature type="region of interest" description="Disordered" evidence="3">
    <location>
        <begin position="1"/>
        <end position="88"/>
    </location>
</feature>
<dbReference type="Gene3D" id="1.20.900.10">
    <property type="entry name" value="Dbl homology (DH) domain"/>
    <property type="match status" value="1"/>
</dbReference>
<feature type="compositionally biased region" description="Basic residues" evidence="3">
    <location>
        <begin position="641"/>
        <end position="655"/>
    </location>
</feature>
<evidence type="ECO:0000313" key="8">
    <source>
        <dbReference type="Proteomes" id="UP000076420"/>
    </source>
</evidence>
<accession>A0A2C9L2P7</accession>
<dbReference type="InterPro" id="IPR001452">
    <property type="entry name" value="SH3_domain"/>
</dbReference>
<feature type="compositionally biased region" description="Polar residues" evidence="3">
    <location>
        <begin position="349"/>
        <end position="365"/>
    </location>
</feature>
<feature type="compositionally biased region" description="Polar residues" evidence="3">
    <location>
        <begin position="670"/>
        <end position="683"/>
    </location>
</feature>
<feature type="region of interest" description="Disordered" evidence="3">
    <location>
        <begin position="641"/>
        <end position="861"/>
    </location>
</feature>
<feature type="region of interest" description="Disordered" evidence="3">
    <location>
        <begin position="184"/>
        <end position="238"/>
    </location>
</feature>
<dbReference type="Gene3D" id="2.30.29.30">
    <property type="entry name" value="Pleckstrin-homology domain (PH domain)/Phosphotyrosine-binding domain (PTB)"/>
    <property type="match status" value="1"/>
</dbReference>
<dbReference type="OrthoDB" id="27593at2759"/>
<dbReference type="SUPFAM" id="SSF50729">
    <property type="entry name" value="PH domain-like"/>
    <property type="match status" value="1"/>
</dbReference>
<dbReference type="CDD" id="cd01221">
    <property type="entry name" value="PH_ephexin"/>
    <property type="match status" value="1"/>
</dbReference>
<feature type="compositionally biased region" description="Polar residues" evidence="3">
    <location>
        <begin position="397"/>
        <end position="408"/>
    </location>
</feature>
<evidence type="ECO:0000256" key="1">
    <source>
        <dbReference type="ARBA" id="ARBA00022443"/>
    </source>
</evidence>
<feature type="region of interest" description="Disordered" evidence="3">
    <location>
        <begin position="379"/>
        <end position="410"/>
    </location>
</feature>
<dbReference type="SMART" id="SM00233">
    <property type="entry name" value="PH"/>
    <property type="match status" value="1"/>
</dbReference>
<dbReference type="InterPro" id="IPR011993">
    <property type="entry name" value="PH-like_dom_sf"/>
</dbReference>
<feature type="domain" description="PH" evidence="5">
    <location>
        <begin position="1351"/>
        <end position="1475"/>
    </location>
</feature>
<dbReference type="CDD" id="cd00160">
    <property type="entry name" value="RhoGEF"/>
    <property type="match status" value="1"/>
</dbReference>
<evidence type="ECO:0008006" key="9">
    <source>
        <dbReference type="Google" id="ProtNLM"/>
    </source>
</evidence>
<dbReference type="InterPro" id="IPR001849">
    <property type="entry name" value="PH_domain"/>
</dbReference>
<dbReference type="CDD" id="cd11793">
    <property type="entry name" value="SH3_ephexin1_like"/>
    <property type="match status" value="1"/>
</dbReference>
<feature type="compositionally biased region" description="Polar residues" evidence="3">
    <location>
        <begin position="202"/>
        <end position="213"/>
    </location>
</feature>
<feature type="domain" description="DH" evidence="6">
    <location>
        <begin position="1130"/>
        <end position="1319"/>
    </location>
</feature>
<dbReference type="EnsemblMetazoa" id="BGLB026368-RC">
    <property type="protein sequence ID" value="BGLB026368-PC"/>
    <property type="gene ID" value="BGLB026368"/>
</dbReference>
<dbReference type="Proteomes" id="UP000076420">
    <property type="component" value="Unassembled WGS sequence"/>
</dbReference>
<feature type="compositionally biased region" description="Polar residues" evidence="3">
    <location>
        <begin position="321"/>
        <end position="331"/>
    </location>
</feature>
<feature type="compositionally biased region" description="Polar residues" evidence="3">
    <location>
        <begin position="806"/>
        <end position="817"/>
    </location>
</feature>
<name>A0A2C9L2P7_BIOGL</name>
<dbReference type="InterPro" id="IPR036028">
    <property type="entry name" value="SH3-like_dom_sf"/>
</dbReference>
<feature type="region of interest" description="Disordered" evidence="3">
    <location>
        <begin position="920"/>
        <end position="954"/>
    </location>
</feature>
<dbReference type="RefSeq" id="XP_013088832.2">
    <property type="nucleotide sequence ID" value="XM_013233378.2"/>
</dbReference>
<evidence type="ECO:0000259" key="4">
    <source>
        <dbReference type="PROSITE" id="PS50002"/>
    </source>
</evidence>
<sequence>MASNNAPVSAPTARLPRASIHTPLKPASVQDLKAKFDPGSVSGSAGDADKSAASSAPLKLKTSHSPLSDRKGPSSGSESPTLASPSYKSSSVTISSLSSSLQAAAQRKIGSTASSTTQSSLKQNSTFTSNTQSSSKLVGASTTSQLSSKVVSNSTSSVKVDSSSSSAPTTVSKVISSVTLTTARPYSAAQSSKISPVSSLSKNNSVQESTTAAPSAVKKWEPGPKNNSTTINRNSTNTLISSDGKHIFEKDKDGRLELPVMHIISTGSDVSVQIAPNTLISNKFRNGTERKTEIGSHIVNKSTSDLFNVSVVGDKGKSSSQGNSPKLQRSTRLVAREIKIQKNDESSGSEKCNSAQSSPPVQRTSRLVAREIKIERLDSGEQVTTYKQKPQEAAAKSQPSKDISNSKDLNTRSKVLEVKVERVQTPSSAKEKPEFTQVKLRNVKALREENEQQQNKGALPDSEKRLSRKISSERFERLMFDFQRGVPTEAIPWAESETDHIILQQKARELHKVDLEEDVPIIIRKKKEESIFTEGLKVSDFVKQVNKMNPEAEGPPKWKIQKARSQTSSTASSDVGGDNFYQGIPGEEEVKSASDGEDDIYETVNQRVSVTSTEESPNEIGKVPSRRLGVYSQMKHFKKIAIQRLKQRGSKKKQKTSTESVGDSEDKTAQSDGEQTNGSSSGTEYEDVEAESDSGATDDKDCFYEDLEEFNKPASSEHKNKTLGKKLKNIFSNKKGKNKKSKPSVESAGTDSEGDFVEEVDDLDNDVVDSISRTSSERSSGRFTREDITLSSISTASAATTSSYSQDLSTVANSQSYPPMASNMPPPPPLPPRTSKVLNQPPENSPPLPPRNPALSNKATLGVSLDTVVPVSPPAPRSSGNFYGNKKKDRFSFGSDLSDLAPASGKSDYVECEPALVSSVEKLERTDSTNRKKKSIFGRKSSNASRPSSSASSLSASSYVYPDISAFPELKGGGSDENLYVDLEDEHIYGRTADIYVSRFQSEPLYQWYSKDKMIKSIRSDKSTADELSDEDYLENEKKTESLYEDVERLLEKTFSNSSISTVADQAKKENKEIDPASLSAPNAKDKPQRRSVIEDVFKRGGTLHRALWCQMPEVIESGLLQTLSDQEKKIQEAMFEIMTSEASYLKSLKVLINVFVLAPEFSAESSDKGVISRRDRQILFSNIGHIKDISEEFLKDLEARWQESCHMKDVCDIIYHHASTKFEPYVRYCSNQAFQDRMLNNLKQKPEFNEAVKKLEQNPECQFLPLASFLLLPMQRITRMPLLVDAICHRLEAGTPKHTSAKKALDSLTKVAKRCDEAAKKMQQTEQICLLASNLEFKVKEFPLVSSSRFLVKQGEMTLIKSDGTSRKPLSKLLGPQKEHVYLFLFNDILLVTKKKGNTYQVRDYCQRNALCIEAIDNPEKSRHFTSAAAAGVPNILLLAMLLNHENKQVELILSCKSESERARWIDALSPSQTTSDNERIYDFWDCPQFQCVRKYIAQQPDEITLEEGDVINVTRKMADGWCEGERIRDGNKGWFPASHTEEINNSHVRARNLRLRYRLLIASQEFSQNELTRH</sequence>
<evidence type="ECO:0000256" key="3">
    <source>
        <dbReference type="SAM" id="MobiDB-lite"/>
    </source>
</evidence>
<dbReference type="InterPro" id="IPR000219">
    <property type="entry name" value="DH_dom"/>
</dbReference>
<feature type="compositionally biased region" description="Acidic residues" evidence="3">
    <location>
        <begin position="752"/>
        <end position="767"/>
    </location>
</feature>
<feature type="region of interest" description="Disordered" evidence="3">
    <location>
        <begin position="1062"/>
        <end position="1090"/>
    </location>
</feature>
<feature type="compositionally biased region" description="Polar residues" evidence="3">
    <location>
        <begin position="563"/>
        <end position="573"/>
    </location>
</feature>
<dbReference type="PROSITE" id="PS50002">
    <property type="entry name" value="SH3"/>
    <property type="match status" value="1"/>
</dbReference>
<dbReference type="VEuPathDB" id="VectorBase:BGLAX_033408"/>
<feature type="compositionally biased region" description="Basic residues" evidence="3">
    <location>
        <begin position="721"/>
        <end position="742"/>
    </location>
</feature>
<gene>
    <name evidence="7" type="primary">106072918</name>
</gene>
<feature type="compositionally biased region" description="Pro residues" evidence="3">
    <location>
        <begin position="843"/>
        <end position="852"/>
    </location>
</feature>
<feature type="compositionally biased region" description="Polar residues" evidence="3">
    <location>
        <begin position="74"/>
        <end position="83"/>
    </location>
</feature>